<proteinExistence type="predicted"/>
<dbReference type="InterPro" id="IPR048677">
    <property type="entry name" value="TssM1_hel"/>
</dbReference>
<dbReference type="PATRIC" id="fig|45065.4.peg.2477"/>
<accession>A0A0W0TGT0</accession>
<evidence type="ECO:0000313" key="1">
    <source>
        <dbReference type="EMBL" id="KTC94752.1"/>
    </source>
</evidence>
<dbReference type="InterPro" id="IPR025743">
    <property type="entry name" value="TssM1_N"/>
</dbReference>
<dbReference type="InterPro" id="IPR009612">
    <property type="entry name" value="IcmF-rel"/>
</dbReference>
<keyword evidence="2" id="KW-1185">Reference proteome</keyword>
<comment type="caution">
    <text evidence="1">The sequence shown here is derived from an EMBL/GenBank/DDBJ whole genome shotgun (WGS) entry which is preliminary data.</text>
</comment>
<dbReference type="InterPro" id="IPR010623">
    <property type="entry name" value="IcmF_C"/>
</dbReference>
<dbReference type="EMBL" id="LNYC01000080">
    <property type="protein sequence ID" value="KTC94752.1"/>
    <property type="molecule type" value="Genomic_DNA"/>
</dbReference>
<dbReference type="Pfam" id="PF21070">
    <property type="entry name" value="IcmF_helical"/>
    <property type="match status" value="1"/>
</dbReference>
<name>A0A0W0TGT0_9GAMM</name>
<gene>
    <name evidence="1" type="ORF">Lgee_2280</name>
</gene>
<dbReference type="STRING" id="45065.Lgee_2280"/>
<dbReference type="Pfam" id="PF14331">
    <property type="entry name" value="IcmF-related_N"/>
    <property type="match status" value="1"/>
</dbReference>
<organism evidence="1 2">
    <name type="scientific">Legionella geestiana</name>
    <dbReference type="NCBI Taxonomy" id="45065"/>
    <lineage>
        <taxon>Bacteria</taxon>
        <taxon>Pseudomonadati</taxon>
        <taxon>Pseudomonadota</taxon>
        <taxon>Gammaproteobacteria</taxon>
        <taxon>Legionellales</taxon>
        <taxon>Legionellaceae</taxon>
        <taxon>Legionella</taxon>
    </lineage>
</organism>
<dbReference type="OrthoDB" id="9758229at2"/>
<dbReference type="Pfam" id="PF06761">
    <property type="entry name" value="IcmF-related"/>
    <property type="match status" value="1"/>
</dbReference>
<dbReference type="NCBIfam" id="NF038226">
    <property type="entry name" value="IcmF_IVB"/>
    <property type="match status" value="1"/>
</dbReference>
<dbReference type="AlphaFoldDB" id="A0A0W0TGT0"/>
<evidence type="ECO:0000313" key="2">
    <source>
        <dbReference type="Proteomes" id="UP000054785"/>
    </source>
</evidence>
<protein>
    <submittedName>
        <fullName evidence="1">IcmF</fullName>
    </submittedName>
</protein>
<dbReference type="Proteomes" id="UP000054785">
    <property type="component" value="Unassembled WGS sequence"/>
</dbReference>
<dbReference type="Pfam" id="PF06744">
    <property type="entry name" value="IcmF_C"/>
    <property type="match status" value="1"/>
</dbReference>
<dbReference type="InterPro" id="IPR053156">
    <property type="entry name" value="T6SS_TssM-like"/>
</dbReference>
<sequence length="971" mass="109145">MDKSLHALCDALTKITGPLNPRDNALSFLLAAGRTRQGKSSLLRQSGLRHYTVHAPRKSTIYYNANGIIVELGEEWVNQGDTLLQSTLRQLNRCQKGLRISGLLFCVDARELLLPDRTELSEHLKAHASLFIRILKDIGYPVSAELVFTRMDAIAGFCEFFQDDHASELQKPLGFSLAPPTLPAKSFASPLDHLVEVLSQQVIAKMHPARSGVKRTLIREFPLQVAGLRSALQIFLQLLAPARNCLQSVYFTSAEQGGTSVDRLNHKIRHEYALTVQDTFPQANNHRAFFIEGLIQNLQKETRAPVKPASDSRMKLTALIAIAGCAGLSGLLAWHFKTADVLDGASRELLRYEALAQQNANNPEALYHLARASEMVSLIPGKGLWLPTLSQLQRHLAESTRDNLRGQFLPTLIARMEQTLRDTSLSPGVRFDTLKMYLSLGDAAHFSRKDALLWFAQHTPPDTTEHARRIQETLLEQAFADPMQPIPIDHQLVSDTRNFFNALPPGYLYYALAKADFPKASAPLAVEGFQIPAKTLPVYFTRQGFEEMTRQLPQIALRLKAESWVLGSQDTPELTPMLLQAYAFEYVSWWQEFIAKSRPSPVHDYAAAQTLAHTLSEHQSFSRLLSLVREHTAPDNHAVDATFNDNVASKFADIHLGGIGSMEALNKTLGTLSNYLSTLAVLHDEGKTAFNLARARFEGESRNDPLSMLYDRVAEQPKPVSEWTRLMADDIWMLLLADTRNYLNHEWKNTVYDAYMKTIANRYPLDSAQDEEIAINDFDRFFSTHGVLNHYIDTYLRPFMDTSKAEWEPREVNGFRMPISPTNMEALIRANVIGNMFFSEQDDEAHIEFTLQKIALDPVISALQLQVGKTSLNDNQNSESWTRFSWPSANARLTLNAIDGNHYELSEQGPWAFFRILQKVNVLSDEEDSSSLQILFEVNGNSGRYVLKTQNAINPFTPGILNGFALDEKIA</sequence>
<dbReference type="RefSeq" id="WP_028387429.1">
    <property type="nucleotide sequence ID" value="NZ_CAAAHN010000017.1"/>
</dbReference>
<reference evidence="1 2" key="1">
    <citation type="submission" date="2015-11" db="EMBL/GenBank/DDBJ databases">
        <title>Genomic analysis of 38 Legionella species identifies large and diverse effector repertoires.</title>
        <authorList>
            <person name="Burstein D."/>
            <person name="Amaro F."/>
            <person name="Zusman T."/>
            <person name="Lifshitz Z."/>
            <person name="Cohen O."/>
            <person name="Gilbert J.A."/>
            <person name="Pupko T."/>
            <person name="Shuman H.A."/>
            <person name="Segal G."/>
        </authorList>
    </citation>
    <scope>NUCLEOTIDE SEQUENCE [LARGE SCALE GENOMIC DNA]</scope>
    <source>
        <strain evidence="1 2">ATCC 49504</strain>
    </source>
</reference>
<dbReference type="PANTHER" id="PTHR36153">
    <property type="entry name" value="INNER MEMBRANE PROTEIN-RELATED"/>
    <property type="match status" value="1"/>
</dbReference>
<dbReference type="PANTHER" id="PTHR36153:SF1">
    <property type="entry name" value="TYPE VI SECRETION SYSTEM COMPONENT TSSM1"/>
    <property type="match status" value="1"/>
</dbReference>